<dbReference type="InterPro" id="IPR003661">
    <property type="entry name" value="HisK_dim/P_dom"/>
</dbReference>
<dbReference type="InterPro" id="IPR036890">
    <property type="entry name" value="HATPase_C_sf"/>
</dbReference>
<dbReference type="InterPro" id="IPR029016">
    <property type="entry name" value="GAF-like_dom_sf"/>
</dbReference>
<dbReference type="InterPro" id="IPR005467">
    <property type="entry name" value="His_kinase_dom"/>
</dbReference>
<dbReference type="CDD" id="cd00082">
    <property type="entry name" value="HisKA"/>
    <property type="match status" value="1"/>
</dbReference>
<proteinExistence type="predicted"/>
<feature type="domain" description="Histidine kinase" evidence="7">
    <location>
        <begin position="218"/>
        <end position="424"/>
    </location>
</feature>
<evidence type="ECO:0000259" key="7">
    <source>
        <dbReference type="PROSITE" id="PS50109"/>
    </source>
</evidence>
<dbReference type="GO" id="GO:0000155">
    <property type="term" value="F:phosphorelay sensor kinase activity"/>
    <property type="evidence" value="ECO:0007669"/>
    <property type="project" value="InterPro"/>
</dbReference>
<evidence type="ECO:0000313" key="8">
    <source>
        <dbReference type="EMBL" id="VFU13851.1"/>
    </source>
</evidence>
<organism evidence="8">
    <name type="scientific">anaerobic digester metagenome</name>
    <dbReference type="NCBI Taxonomy" id="1263854"/>
    <lineage>
        <taxon>unclassified sequences</taxon>
        <taxon>metagenomes</taxon>
        <taxon>ecological metagenomes</taxon>
    </lineage>
</organism>
<dbReference type="InterPro" id="IPR004358">
    <property type="entry name" value="Sig_transdc_His_kin-like_C"/>
</dbReference>
<dbReference type="PANTHER" id="PTHR43065">
    <property type="entry name" value="SENSOR HISTIDINE KINASE"/>
    <property type="match status" value="1"/>
</dbReference>
<dbReference type="GO" id="GO:0005524">
    <property type="term" value="F:ATP binding"/>
    <property type="evidence" value="ECO:0007669"/>
    <property type="project" value="UniProtKB-KW"/>
</dbReference>
<dbReference type="InterPro" id="IPR036097">
    <property type="entry name" value="HisK_dim/P_sf"/>
</dbReference>
<dbReference type="InterPro" id="IPR003018">
    <property type="entry name" value="GAF"/>
</dbReference>
<dbReference type="Pfam" id="PF13185">
    <property type="entry name" value="GAF_2"/>
    <property type="match status" value="1"/>
</dbReference>
<evidence type="ECO:0000256" key="6">
    <source>
        <dbReference type="ARBA" id="ARBA00023012"/>
    </source>
</evidence>
<dbReference type="SMART" id="SM00065">
    <property type="entry name" value="GAF"/>
    <property type="match status" value="1"/>
</dbReference>
<evidence type="ECO:0000256" key="2">
    <source>
        <dbReference type="ARBA" id="ARBA00022679"/>
    </source>
</evidence>
<evidence type="ECO:0000256" key="4">
    <source>
        <dbReference type="ARBA" id="ARBA00022777"/>
    </source>
</evidence>
<dbReference type="AlphaFoldDB" id="A0A485LYE8"/>
<keyword evidence="6" id="KW-0902">Two-component regulatory system</keyword>
<evidence type="ECO:0000256" key="1">
    <source>
        <dbReference type="ARBA" id="ARBA00022553"/>
    </source>
</evidence>
<dbReference type="SMART" id="SM00387">
    <property type="entry name" value="HATPase_c"/>
    <property type="match status" value="1"/>
</dbReference>
<keyword evidence="3" id="KW-0547">Nucleotide-binding</keyword>
<dbReference type="InterPro" id="IPR003594">
    <property type="entry name" value="HATPase_dom"/>
</dbReference>
<dbReference type="EC" id="2.7.13.3" evidence="8"/>
<name>A0A485LYE8_9ZZZZ</name>
<dbReference type="EMBL" id="CAADRN010000148">
    <property type="protein sequence ID" value="VFU13851.1"/>
    <property type="molecule type" value="Genomic_DNA"/>
</dbReference>
<dbReference type="SUPFAM" id="SSF55874">
    <property type="entry name" value="ATPase domain of HSP90 chaperone/DNA topoisomerase II/histidine kinase"/>
    <property type="match status" value="1"/>
</dbReference>
<dbReference type="Pfam" id="PF00512">
    <property type="entry name" value="HisKA"/>
    <property type="match status" value="1"/>
</dbReference>
<dbReference type="SMART" id="SM00388">
    <property type="entry name" value="HisKA"/>
    <property type="match status" value="1"/>
</dbReference>
<dbReference type="Gene3D" id="3.30.450.40">
    <property type="match status" value="1"/>
</dbReference>
<dbReference type="Gene3D" id="1.10.287.130">
    <property type="match status" value="1"/>
</dbReference>
<dbReference type="PROSITE" id="PS50109">
    <property type="entry name" value="HIS_KIN"/>
    <property type="match status" value="1"/>
</dbReference>
<dbReference type="SUPFAM" id="SSF47384">
    <property type="entry name" value="Homodimeric domain of signal transducing histidine kinase"/>
    <property type="match status" value="1"/>
</dbReference>
<accession>A0A485LYE8</accession>
<dbReference type="Pfam" id="PF02518">
    <property type="entry name" value="HATPase_c"/>
    <property type="match status" value="1"/>
</dbReference>
<reference evidence="8" key="1">
    <citation type="submission" date="2019-03" db="EMBL/GenBank/DDBJ databases">
        <authorList>
            <person name="Hao L."/>
        </authorList>
    </citation>
    <scope>NUCLEOTIDE SEQUENCE</scope>
</reference>
<dbReference type="PANTHER" id="PTHR43065:SF10">
    <property type="entry name" value="PEROXIDE STRESS-ACTIVATED HISTIDINE KINASE MAK3"/>
    <property type="match status" value="1"/>
</dbReference>
<keyword evidence="4" id="KW-0418">Kinase</keyword>
<protein>
    <submittedName>
        <fullName evidence="8">Sensor protein ZraS</fullName>
        <ecNumber evidence="8">2.7.13.3</ecNumber>
    </submittedName>
</protein>
<dbReference type="SUPFAM" id="SSF55781">
    <property type="entry name" value="GAF domain-like"/>
    <property type="match status" value="1"/>
</dbReference>
<keyword evidence="1" id="KW-0597">Phosphoprotein</keyword>
<keyword evidence="2 8" id="KW-0808">Transferase</keyword>
<evidence type="ECO:0000256" key="5">
    <source>
        <dbReference type="ARBA" id="ARBA00022840"/>
    </source>
</evidence>
<dbReference type="PRINTS" id="PR00344">
    <property type="entry name" value="BCTRLSENSOR"/>
</dbReference>
<sequence length="436" mass="49521">MANIRIDSRGDYKKELTLDELEILLRINNIVASNLDLDEILHSVHAYLPKLIQHTKSGIFFYHEKTGKITLHSNIGLSERLIRLFSDNTSNNFLFMKLLKTKKAWRSTDIYPVEEIKKTPYFQSALRRESILYGLGAPILLGDSFIGTIQITRPESRRDFTVRDLRMLELVAQQISIAVKNALTYEKGLKEKEHIITVLEQKVKQAERLAALGRAAAIIAHEVKNPLTSIRLSLYSIEKKASWKINFHEDLEIVKEAVERVSRTMEDLLHFSGESNLRLREVDINELLRNLVFDYKKQINHNIIIETSLNKLVPIILADAEKLKEAFNNLIANAIAATDSGGTVRISTYPSFDRVVITIEDWGDGISPEIQQKIFEPFFTTKQSGTGLGLAIAKKNIEAHRGSIQVESQSGWGTKFTITLKVYNKRPDGSEPIRGE</sequence>
<keyword evidence="5" id="KW-0067">ATP-binding</keyword>
<evidence type="ECO:0000256" key="3">
    <source>
        <dbReference type="ARBA" id="ARBA00022741"/>
    </source>
</evidence>
<dbReference type="Gene3D" id="3.30.565.10">
    <property type="entry name" value="Histidine kinase-like ATPase, C-terminal domain"/>
    <property type="match status" value="1"/>
</dbReference>
<gene>
    <name evidence="8" type="primary">zraS</name>
    <name evidence="8" type="ORF">SCFA_2310010</name>
</gene>